<evidence type="ECO:0000259" key="10">
    <source>
        <dbReference type="Pfam" id="PF00768"/>
    </source>
</evidence>
<sequence length="385" mass="42691">MKVFSLKLLVIAVISMIFLTVSPLFVSSSSSSGMTGGIYSEAYAVMDANTGEVLFGNNINKPMYPASITKMVTAIITIETQEMDDVVTVSEKAVNAIGTRVYLLEGEEVTVQQLLHGLMVSSGNDAGIALAEHIAGSVDNFADKMNDFLQNHIGVKNTHFTNPHGLFDEKHVTTAKDMAEISAYAMKNEAFRDLVSTGSVEWVGEGWETVLYNHHPLLRDQEMVIGIKNGYVRKSGYTLATAAVKDDTELIIITLSSPSRNHGVADTLKLLDYAFAHYETQWLTFENESPMADFIFPVKVPVSTNKNEEITFTISDNGLLTVRGEENRLISFSALEEREPLDLPFFSYDLPENTKKEENLSSNRADAHNFTDWLFVTGFLFLSLR</sequence>
<protein>
    <submittedName>
        <fullName evidence="11">D-alanyl-D-alanine carboxypeptidase/D-alanyl-D-alanine carboxypeptidase (Penicillin-binding protein 5/6)</fullName>
    </submittedName>
</protein>
<dbReference type="PRINTS" id="PR00725">
    <property type="entry name" value="DADACBPTASE1"/>
</dbReference>
<dbReference type="InterPro" id="IPR012338">
    <property type="entry name" value="Beta-lactam/transpept-like"/>
</dbReference>
<dbReference type="GO" id="GO:0009252">
    <property type="term" value="P:peptidoglycan biosynthetic process"/>
    <property type="evidence" value="ECO:0007669"/>
    <property type="project" value="UniProtKB-KW"/>
</dbReference>
<evidence type="ECO:0000256" key="5">
    <source>
        <dbReference type="ARBA" id="ARBA00022984"/>
    </source>
</evidence>
<keyword evidence="11" id="KW-0121">Carboxypeptidase</keyword>
<organism evidence="11 12">
    <name type="scientific">Salipaludibacillus aurantiacus</name>
    <dbReference type="NCBI Taxonomy" id="1601833"/>
    <lineage>
        <taxon>Bacteria</taxon>
        <taxon>Bacillati</taxon>
        <taxon>Bacillota</taxon>
        <taxon>Bacilli</taxon>
        <taxon>Bacillales</taxon>
        <taxon>Bacillaceae</taxon>
    </lineage>
</organism>
<keyword evidence="4" id="KW-0133">Cell shape</keyword>
<feature type="domain" description="Peptidase S11 D-alanyl-D-alanine carboxypeptidase A N-terminal" evidence="10">
    <location>
        <begin position="38"/>
        <end position="257"/>
    </location>
</feature>
<evidence type="ECO:0000256" key="6">
    <source>
        <dbReference type="ARBA" id="ARBA00023316"/>
    </source>
</evidence>
<dbReference type="InterPro" id="IPR001967">
    <property type="entry name" value="Peptidase_S11_N"/>
</dbReference>
<evidence type="ECO:0000256" key="2">
    <source>
        <dbReference type="ARBA" id="ARBA00022729"/>
    </source>
</evidence>
<dbReference type="STRING" id="1601833.SAMN05518684_10166"/>
<keyword evidence="5" id="KW-0573">Peptidoglycan synthesis</keyword>
<evidence type="ECO:0000313" key="11">
    <source>
        <dbReference type="EMBL" id="SER41026.1"/>
    </source>
</evidence>
<feature type="active site" description="Proton acceptor" evidence="7">
    <location>
        <position position="70"/>
    </location>
</feature>
<evidence type="ECO:0000256" key="9">
    <source>
        <dbReference type="RuleBase" id="RU004016"/>
    </source>
</evidence>
<dbReference type="AlphaFoldDB" id="A0A1H9NYG0"/>
<name>A0A1H9NYG0_9BACI</name>
<keyword evidence="12" id="KW-1185">Reference proteome</keyword>
<keyword evidence="6" id="KW-0961">Cell wall biogenesis/degradation</keyword>
<dbReference type="GO" id="GO:0009002">
    <property type="term" value="F:serine-type D-Ala-D-Ala carboxypeptidase activity"/>
    <property type="evidence" value="ECO:0007669"/>
    <property type="project" value="InterPro"/>
</dbReference>
<evidence type="ECO:0000256" key="4">
    <source>
        <dbReference type="ARBA" id="ARBA00022960"/>
    </source>
</evidence>
<dbReference type="InterPro" id="IPR018044">
    <property type="entry name" value="Peptidase_S11"/>
</dbReference>
<feature type="binding site" evidence="8">
    <location>
        <position position="228"/>
    </location>
    <ligand>
        <name>substrate</name>
    </ligand>
</feature>
<evidence type="ECO:0000256" key="7">
    <source>
        <dbReference type="PIRSR" id="PIRSR618044-1"/>
    </source>
</evidence>
<evidence type="ECO:0000256" key="8">
    <source>
        <dbReference type="PIRSR" id="PIRSR618044-2"/>
    </source>
</evidence>
<comment type="similarity">
    <text evidence="1 9">Belongs to the peptidase S11 family.</text>
</comment>
<dbReference type="PANTHER" id="PTHR21581:SF6">
    <property type="entry name" value="TRAFFICKING PROTEIN PARTICLE COMPLEX SUBUNIT 12"/>
    <property type="match status" value="1"/>
</dbReference>
<evidence type="ECO:0000256" key="1">
    <source>
        <dbReference type="ARBA" id="ARBA00007164"/>
    </source>
</evidence>
<feature type="active site" description="Proton acceptor" evidence="7">
    <location>
        <position position="67"/>
    </location>
</feature>
<accession>A0A1H9NYG0</accession>
<reference evidence="12" key="1">
    <citation type="submission" date="2016-10" db="EMBL/GenBank/DDBJ databases">
        <authorList>
            <person name="Varghese N."/>
            <person name="Submissions S."/>
        </authorList>
    </citation>
    <scope>NUCLEOTIDE SEQUENCE [LARGE SCALE GENOMIC DNA]</scope>
    <source>
        <strain evidence="12">S9</strain>
    </source>
</reference>
<dbReference type="GO" id="GO:0008360">
    <property type="term" value="P:regulation of cell shape"/>
    <property type="evidence" value="ECO:0007669"/>
    <property type="project" value="UniProtKB-KW"/>
</dbReference>
<feature type="active site" evidence="7">
    <location>
        <position position="122"/>
    </location>
</feature>
<dbReference type="Gene3D" id="3.40.710.10">
    <property type="entry name" value="DD-peptidase/beta-lactamase superfamily"/>
    <property type="match status" value="1"/>
</dbReference>
<dbReference type="OrthoDB" id="9791132at2"/>
<dbReference type="GO" id="GO:0006508">
    <property type="term" value="P:proteolysis"/>
    <property type="evidence" value="ECO:0007669"/>
    <property type="project" value="InterPro"/>
</dbReference>
<keyword evidence="2" id="KW-0732">Signal</keyword>
<dbReference type="GO" id="GO:0071555">
    <property type="term" value="P:cell wall organization"/>
    <property type="evidence" value="ECO:0007669"/>
    <property type="project" value="UniProtKB-KW"/>
</dbReference>
<dbReference type="EMBL" id="FOGT01000001">
    <property type="protein sequence ID" value="SER41026.1"/>
    <property type="molecule type" value="Genomic_DNA"/>
</dbReference>
<evidence type="ECO:0000313" key="12">
    <source>
        <dbReference type="Proteomes" id="UP000198571"/>
    </source>
</evidence>
<dbReference type="RefSeq" id="WP_093047022.1">
    <property type="nucleotide sequence ID" value="NZ_FOGT01000001.1"/>
</dbReference>
<keyword evidence="3" id="KW-0378">Hydrolase</keyword>
<dbReference type="Proteomes" id="UP000198571">
    <property type="component" value="Unassembled WGS sequence"/>
</dbReference>
<proteinExistence type="inferred from homology"/>
<evidence type="ECO:0000256" key="3">
    <source>
        <dbReference type="ARBA" id="ARBA00022801"/>
    </source>
</evidence>
<dbReference type="SUPFAM" id="SSF56601">
    <property type="entry name" value="beta-lactamase/transpeptidase-like"/>
    <property type="match status" value="1"/>
</dbReference>
<dbReference type="PANTHER" id="PTHR21581">
    <property type="entry name" value="D-ALANYL-D-ALANINE CARBOXYPEPTIDASE"/>
    <property type="match status" value="1"/>
</dbReference>
<dbReference type="Pfam" id="PF00768">
    <property type="entry name" value="Peptidase_S11"/>
    <property type="match status" value="1"/>
</dbReference>
<keyword evidence="11" id="KW-0645">Protease</keyword>
<gene>
    <name evidence="11" type="ORF">SAMN05518684_10166</name>
</gene>